<evidence type="ECO:0000313" key="3">
    <source>
        <dbReference type="Proteomes" id="UP000251960"/>
    </source>
</evidence>
<dbReference type="Pfam" id="PF12095">
    <property type="entry name" value="CRR7"/>
    <property type="match status" value="1"/>
</dbReference>
<reference evidence="2 3" key="1">
    <citation type="journal article" date="2018" name="Nat. Genet.">
        <title>Extensive intraspecific gene order and gene structural variations between Mo17 and other maize genomes.</title>
        <authorList>
            <person name="Sun S."/>
            <person name="Zhou Y."/>
            <person name="Chen J."/>
            <person name="Shi J."/>
            <person name="Zhao H."/>
            <person name="Zhao H."/>
            <person name="Song W."/>
            <person name="Zhang M."/>
            <person name="Cui Y."/>
            <person name="Dong X."/>
            <person name="Liu H."/>
            <person name="Ma X."/>
            <person name="Jiao Y."/>
            <person name="Wang B."/>
            <person name="Wei X."/>
            <person name="Stein J.C."/>
            <person name="Glaubitz J.C."/>
            <person name="Lu F."/>
            <person name="Yu G."/>
            <person name="Liang C."/>
            <person name="Fengler K."/>
            <person name="Li B."/>
            <person name="Rafalski A."/>
            <person name="Schnable P.S."/>
            <person name="Ware D.H."/>
            <person name="Buckler E.S."/>
            <person name="Lai J."/>
        </authorList>
    </citation>
    <scope>NUCLEOTIDE SEQUENCE [LARGE SCALE GENOMIC DNA]</scope>
    <source>
        <strain evidence="3">cv. Missouri 17</strain>
        <tissue evidence="2">Seedling</tissue>
    </source>
</reference>
<name>A0A3L6FA76_MAIZE</name>
<dbReference type="InterPro" id="IPR021954">
    <property type="entry name" value="CRR7"/>
</dbReference>
<dbReference type="Proteomes" id="UP000251960">
    <property type="component" value="Chromosome 3"/>
</dbReference>
<dbReference type="PANTHER" id="PTHR36803:SF1">
    <property type="entry name" value="PROTEIN CHLORORESPIRATORY REDUCTION 7, CHLOROPLASTIC"/>
    <property type="match status" value="1"/>
</dbReference>
<organism evidence="2 3">
    <name type="scientific">Zea mays</name>
    <name type="common">Maize</name>
    <dbReference type="NCBI Taxonomy" id="4577"/>
    <lineage>
        <taxon>Eukaryota</taxon>
        <taxon>Viridiplantae</taxon>
        <taxon>Streptophyta</taxon>
        <taxon>Embryophyta</taxon>
        <taxon>Tracheophyta</taxon>
        <taxon>Spermatophyta</taxon>
        <taxon>Magnoliopsida</taxon>
        <taxon>Liliopsida</taxon>
        <taxon>Poales</taxon>
        <taxon>Poaceae</taxon>
        <taxon>PACMAD clade</taxon>
        <taxon>Panicoideae</taxon>
        <taxon>Andropogonodae</taxon>
        <taxon>Andropogoneae</taxon>
        <taxon>Tripsacinae</taxon>
        <taxon>Zea</taxon>
    </lineage>
</organism>
<comment type="caution">
    <text evidence="2">The sequence shown here is derived from an EMBL/GenBank/DDBJ whole genome shotgun (WGS) entry which is preliminary data.</text>
</comment>
<accession>A0A3L6FA76</accession>
<sequence>MMACALAVAWPAASLAPSGKRNLSGGRPPWLPSPRPSGSRRASLLLPRRRSQKTAFVVGGAASFCTASLKRSPRMRGHGEQVCATRRRRADIQSDTYVLMEPGMDEAFVSREELEERLKGWLKNWPGDTLPPDLARFGTVDEAVSYLVRSVCVLEIDGDVGSVEWYQVQLD</sequence>
<feature type="region of interest" description="Disordered" evidence="1">
    <location>
        <begin position="17"/>
        <end position="41"/>
    </location>
</feature>
<dbReference type="AlphaFoldDB" id="A0A3L6FA76"/>
<dbReference type="FunFam" id="3.90.940.40:FF:000001">
    <property type="entry name" value="Protein CHLORORESPIRATORY REDUCTION 7 chloroplastic"/>
    <property type="match status" value="1"/>
</dbReference>
<protein>
    <submittedName>
        <fullName evidence="2">Protein CHLORORESPIRATORY REDUCTION 7, chloroplastic</fullName>
    </submittedName>
</protein>
<dbReference type="InterPro" id="IPR038150">
    <property type="entry name" value="CRR7-like_sf"/>
</dbReference>
<proteinExistence type="predicted"/>
<feature type="compositionally biased region" description="Low complexity" evidence="1">
    <location>
        <begin position="17"/>
        <end position="28"/>
    </location>
</feature>
<gene>
    <name evidence="2" type="primary">CRR7_0</name>
    <name evidence="2" type="ORF">Zm00014a_026472</name>
</gene>
<dbReference type="Gene3D" id="3.90.940.40">
    <property type="entry name" value="Protein CHLORORESPIRATORY REDUCTION 7"/>
    <property type="match status" value="1"/>
</dbReference>
<dbReference type="EMBL" id="NCVQ01000004">
    <property type="protein sequence ID" value="PWZ30086.1"/>
    <property type="molecule type" value="Genomic_DNA"/>
</dbReference>
<evidence type="ECO:0000313" key="2">
    <source>
        <dbReference type="EMBL" id="PWZ30086.1"/>
    </source>
</evidence>
<evidence type="ECO:0000256" key="1">
    <source>
        <dbReference type="SAM" id="MobiDB-lite"/>
    </source>
</evidence>
<dbReference type="PANTHER" id="PTHR36803">
    <property type="entry name" value="PROTEIN CHLORORESPIRATORY REDUCTION 7, CHLOROPLASTIC"/>
    <property type="match status" value="1"/>
</dbReference>